<protein>
    <submittedName>
        <fullName evidence="1">Uncharacterized protein</fullName>
    </submittedName>
</protein>
<accession>A0ABT2Y5W4</accession>
<name>A0ABT2Y5W4_9MOLU</name>
<evidence type="ECO:0000313" key="2">
    <source>
        <dbReference type="Proteomes" id="UP001177160"/>
    </source>
</evidence>
<reference evidence="1" key="1">
    <citation type="submission" date="2022-09" db="EMBL/GenBank/DDBJ databases">
        <title>Novel Mycoplasma species identified in domestic and wild animals.</title>
        <authorList>
            <person name="Volokhov D.V."/>
            <person name="Furtak V.A."/>
            <person name="Zagorodnyaya T.A."/>
        </authorList>
    </citation>
    <scope>NUCLEOTIDE SEQUENCE</scope>
    <source>
        <strain evidence="1">Oakley</strain>
    </source>
</reference>
<comment type="caution">
    <text evidence="1">The sequence shown here is derived from an EMBL/GenBank/DDBJ whole genome shotgun (WGS) entry which is preliminary data.</text>
</comment>
<gene>
    <name evidence="1" type="ORF">N7548_03250</name>
</gene>
<dbReference type="Proteomes" id="UP001177160">
    <property type="component" value="Unassembled WGS sequence"/>
</dbReference>
<keyword evidence="2" id="KW-1185">Reference proteome</keyword>
<proteinExistence type="predicted"/>
<dbReference type="InterPro" id="IPR045920">
    <property type="entry name" value="DUF6339"/>
</dbReference>
<dbReference type="RefSeq" id="WP_263607991.1">
    <property type="nucleotide sequence ID" value="NZ_JAOVQM010000002.1"/>
</dbReference>
<dbReference type="EMBL" id="JAOVQM010000002">
    <property type="protein sequence ID" value="MCV2231838.1"/>
    <property type="molecule type" value="Genomic_DNA"/>
</dbReference>
<sequence length="237" mass="29038">MTKFLSKLEAEKHYIHYFETKNIGDLSDEYKQIRIEIMKIFEKYKNLKGYEFDYRFAVDFYIIMNEIKTFKPYLTNYDYWRYICLDVAPEVIDFRHPIDDPYKESTKEYYYKKNLRMYFPTLYWYVHLSWQNTREETLKALEDNTTDTILNLVERPGKKGISIDLFRKIMYYYYHVDKKDRKVIDSIDNKSYSLFRRVMILHLSKLNTIIPNKYREGIDGYVRMLFASFGITFSEDL</sequence>
<evidence type="ECO:0000313" key="1">
    <source>
        <dbReference type="EMBL" id="MCV2231838.1"/>
    </source>
</evidence>
<dbReference type="Pfam" id="PF19866">
    <property type="entry name" value="DUF6339"/>
    <property type="match status" value="1"/>
</dbReference>
<organism evidence="1 2">
    <name type="scientific">Paracholeplasma manati</name>
    <dbReference type="NCBI Taxonomy" id="591373"/>
    <lineage>
        <taxon>Bacteria</taxon>
        <taxon>Bacillati</taxon>
        <taxon>Mycoplasmatota</taxon>
        <taxon>Mollicutes</taxon>
        <taxon>Acholeplasmatales</taxon>
        <taxon>Acholeplasmataceae</taxon>
        <taxon>Paracholeplasma</taxon>
    </lineage>
</organism>